<dbReference type="AlphaFoldDB" id="A0A068Y299"/>
<keyword evidence="5" id="KW-1185">Reference proteome</keyword>
<keyword evidence="2" id="KW-0732">Signal</keyword>
<protein>
    <submittedName>
        <fullName evidence="4">Diagnostic antigen gp50</fullName>
    </submittedName>
</protein>
<name>A0A068Y299_ECHMU</name>
<feature type="compositionally biased region" description="Low complexity" evidence="1">
    <location>
        <begin position="240"/>
        <end position="260"/>
    </location>
</feature>
<dbReference type="Pfam" id="PF18997">
    <property type="entry name" value="DUF5727"/>
    <property type="match status" value="1"/>
</dbReference>
<gene>
    <name evidence="4" type="ORF">EmuJ_000324200</name>
</gene>
<accession>A0A068Y299</accession>
<feature type="signal peptide" evidence="2">
    <location>
        <begin position="1"/>
        <end position="16"/>
    </location>
</feature>
<dbReference type="OMA" id="NANCIVN"/>
<organism evidence="4 5">
    <name type="scientific">Echinococcus multilocularis</name>
    <name type="common">Fox tapeworm</name>
    <dbReference type="NCBI Taxonomy" id="6211"/>
    <lineage>
        <taxon>Eukaryota</taxon>
        <taxon>Metazoa</taxon>
        <taxon>Spiralia</taxon>
        <taxon>Lophotrochozoa</taxon>
        <taxon>Platyhelminthes</taxon>
        <taxon>Cestoda</taxon>
        <taxon>Eucestoda</taxon>
        <taxon>Cyclophyllidea</taxon>
        <taxon>Taeniidae</taxon>
        <taxon>Echinococcus</taxon>
    </lineage>
</organism>
<feature type="region of interest" description="Disordered" evidence="1">
    <location>
        <begin position="236"/>
        <end position="260"/>
    </location>
</feature>
<reference evidence="4" key="2">
    <citation type="submission" date="2015-11" db="EMBL/GenBank/DDBJ databases">
        <authorList>
            <person name="Zhang Y."/>
            <person name="Guo Z."/>
        </authorList>
    </citation>
    <scope>NUCLEOTIDE SEQUENCE</scope>
</reference>
<dbReference type="EMBL" id="LN902850">
    <property type="protein sequence ID" value="CDS36232.1"/>
    <property type="molecule type" value="Genomic_DNA"/>
</dbReference>
<evidence type="ECO:0000313" key="4">
    <source>
        <dbReference type="EMBL" id="CDS36232.1"/>
    </source>
</evidence>
<evidence type="ECO:0000259" key="3">
    <source>
        <dbReference type="Pfam" id="PF18997"/>
    </source>
</evidence>
<evidence type="ECO:0000256" key="2">
    <source>
        <dbReference type="SAM" id="SignalP"/>
    </source>
</evidence>
<feature type="domain" description="DUF5727" evidence="3">
    <location>
        <begin position="59"/>
        <end position="240"/>
    </location>
</feature>
<dbReference type="Proteomes" id="UP000017246">
    <property type="component" value="Unassembled WGS sequence"/>
</dbReference>
<proteinExistence type="predicted"/>
<sequence length="285" mass="31215">MLAIIAVLLCVACCSGETSPHLWGSRVVGKPSGKSDTMNYRYGDQFLAVVRNTSSVSQLWIENANCIVNNTIWGTPCQDHNGTASVTLNDHFGRLSFPMIRLRCNNVFCAILQLLTPFTRADEVDLRTSFPLSRFVQGQQSFSIDFAVGGAESDGVVLLERNGVTICEWEGVKIYSNKSTICHDLVKNITSDLRIFHANFTLLPNVQREVLTWTADKNRLSVTVDYTQSGISPEVAECNTSTTSSGPASTPTTSAPTTSSGREMAYTLRVVFAVLSMLMLLNKLV</sequence>
<evidence type="ECO:0000256" key="1">
    <source>
        <dbReference type="SAM" id="MobiDB-lite"/>
    </source>
</evidence>
<evidence type="ECO:0000313" key="5">
    <source>
        <dbReference type="Proteomes" id="UP000017246"/>
    </source>
</evidence>
<dbReference type="InterPro" id="IPR043785">
    <property type="entry name" value="DUF5727"/>
</dbReference>
<dbReference type="OrthoDB" id="6270305at2759"/>
<feature type="chain" id="PRO_5009741456" evidence="2">
    <location>
        <begin position="17"/>
        <end position="285"/>
    </location>
</feature>
<reference evidence="4" key="1">
    <citation type="journal article" date="2013" name="Nature">
        <title>The genomes of four tapeworm species reveal adaptations to parasitism.</title>
        <authorList>
            <person name="Tsai I.J."/>
            <person name="Zarowiecki M."/>
            <person name="Holroyd N."/>
            <person name="Garciarrubio A."/>
            <person name="Sanchez-Flores A."/>
            <person name="Brooks K.L."/>
            <person name="Tracey A."/>
            <person name="Bobes R.J."/>
            <person name="Fragoso G."/>
            <person name="Sciutto E."/>
            <person name="Aslett M."/>
            <person name="Beasley H."/>
            <person name="Bennett H.M."/>
            <person name="Cai J."/>
            <person name="Camicia F."/>
            <person name="Clark R."/>
            <person name="Cucher M."/>
            <person name="De Silva N."/>
            <person name="Day T.A."/>
            <person name="Deplazes P."/>
            <person name="Estrada K."/>
            <person name="Fernandez C."/>
            <person name="Holland P.W."/>
            <person name="Hou J."/>
            <person name="Hu S."/>
            <person name="Huckvale T."/>
            <person name="Hung S.S."/>
            <person name="Kamenetzky L."/>
            <person name="Keane J.A."/>
            <person name="Kiss F."/>
            <person name="Koziol U."/>
            <person name="Lambert O."/>
            <person name="Liu K."/>
            <person name="Luo X."/>
            <person name="Luo Y."/>
            <person name="Macchiaroli N."/>
            <person name="Nichol S."/>
            <person name="Paps J."/>
            <person name="Parkinson J."/>
            <person name="Pouchkina-Stantcheva N."/>
            <person name="Riddiford N."/>
            <person name="Rosenzvit M."/>
            <person name="Salinas G."/>
            <person name="Wasmuth J.D."/>
            <person name="Zamanian M."/>
            <person name="Zheng Y."/>
            <person name="Cai X."/>
            <person name="Soberon X."/>
            <person name="Olson P.D."/>
            <person name="Laclette J.P."/>
            <person name="Brehm K."/>
            <person name="Berriman M."/>
            <person name="Garciarrubio A."/>
            <person name="Bobes R.J."/>
            <person name="Fragoso G."/>
            <person name="Sanchez-Flores A."/>
            <person name="Estrada K."/>
            <person name="Cevallos M.A."/>
            <person name="Morett E."/>
            <person name="Gonzalez V."/>
            <person name="Portillo T."/>
            <person name="Ochoa-Leyva A."/>
            <person name="Jose M.V."/>
            <person name="Sciutto E."/>
            <person name="Landa A."/>
            <person name="Jimenez L."/>
            <person name="Valdes V."/>
            <person name="Carrero J.C."/>
            <person name="Larralde C."/>
            <person name="Morales-Montor J."/>
            <person name="Limon-Lason J."/>
            <person name="Soberon X."/>
            <person name="Laclette J.P."/>
        </authorList>
    </citation>
    <scope>NUCLEOTIDE SEQUENCE [LARGE SCALE GENOMIC DNA]</scope>
</reference>